<dbReference type="OrthoDB" id="8718286at2"/>
<name>A0A4U1JRU9_RHOCA</name>
<protein>
    <submittedName>
        <fullName evidence="1">Uncharacterized protein</fullName>
    </submittedName>
</protein>
<dbReference type="RefSeq" id="WP_136905817.1">
    <property type="nucleotide sequence ID" value="NZ_SWJZ01000026.1"/>
</dbReference>
<dbReference type="InterPro" id="IPR029032">
    <property type="entry name" value="AhpD-like"/>
</dbReference>
<evidence type="ECO:0000313" key="2">
    <source>
        <dbReference type="Proteomes" id="UP000310597"/>
    </source>
</evidence>
<gene>
    <name evidence="1" type="ORF">FBT96_08165</name>
</gene>
<proteinExistence type="predicted"/>
<organism evidence="1 2">
    <name type="scientific">Rhodobacter capsulatus</name>
    <name type="common">Rhodopseudomonas capsulata</name>
    <dbReference type="NCBI Taxonomy" id="1061"/>
    <lineage>
        <taxon>Bacteria</taxon>
        <taxon>Pseudomonadati</taxon>
        <taxon>Pseudomonadota</taxon>
        <taxon>Alphaproteobacteria</taxon>
        <taxon>Rhodobacterales</taxon>
        <taxon>Rhodobacter group</taxon>
        <taxon>Rhodobacter</taxon>
    </lineage>
</organism>
<dbReference type="Proteomes" id="UP000310597">
    <property type="component" value="Unassembled WGS sequence"/>
</dbReference>
<dbReference type="AlphaFoldDB" id="A0A4U1JRU9"/>
<evidence type="ECO:0000313" key="1">
    <source>
        <dbReference type="EMBL" id="TKD21710.1"/>
    </source>
</evidence>
<sequence>MSRPEILPPELHLPDLRLDAPPALSKLERRTVLAFVERLLTAEGQPAPFFTLLRQTDAALAAQIGAEAASAARPGPYGRFPPGPPRAEDLDGPPWRIPPALCARVGERLSVALEFAYLVVMHPGDLRRESLLALTTGGWSPEGIGELAEQIGAVASQTRTLADLHTAARSVSARTAPGRTRLH</sequence>
<dbReference type="EMBL" id="SWJZ01000026">
    <property type="protein sequence ID" value="TKD21710.1"/>
    <property type="molecule type" value="Genomic_DNA"/>
</dbReference>
<accession>A0A4U1JRU9</accession>
<reference evidence="1 2" key="1">
    <citation type="submission" date="2019-04" db="EMBL/GenBank/DDBJ databases">
        <title>Draft Whole-Genome sequence of the purple photosynthetic bacterium Rhodobacter capsulatus SP108 with an indigenous class A beta-lactamase.</title>
        <authorList>
            <person name="Robertson S."/>
            <person name="Meyer T.E."/>
            <person name="Kyndt J.A."/>
        </authorList>
    </citation>
    <scope>NUCLEOTIDE SEQUENCE [LARGE SCALE GENOMIC DNA]</scope>
    <source>
        <strain evidence="1 2">SP108</strain>
    </source>
</reference>
<comment type="caution">
    <text evidence="1">The sequence shown here is derived from an EMBL/GenBank/DDBJ whole genome shotgun (WGS) entry which is preliminary data.</text>
</comment>
<dbReference type="SUPFAM" id="SSF69118">
    <property type="entry name" value="AhpD-like"/>
    <property type="match status" value="1"/>
</dbReference>